<keyword evidence="3" id="KW-1185">Reference proteome</keyword>
<feature type="compositionally biased region" description="Acidic residues" evidence="1">
    <location>
        <begin position="171"/>
        <end position="184"/>
    </location>
</feature>
<organism evidence="2 3">
    <name type="scientific">Penicillium vulpinum</name>
    <dbReference type="NCBI Taxonomy" id="29845"/>
    <lineage>
        <taxon>Eukaryota</taxon>
        <taxon>Fungi</taxon>
        <taxon>Dikarya</taxon>
        <taxon>Ascomycota</taxon>
        <taxon>Pezizomycotina</taxon>
        <taxon>Eurotiomycetes</taxon>
        <taxon>Eurotiomycetidae</taxon>
        <taxon>Eurotiales</taxon>
        <taxon>Aspergillaceae</taxon>
        <taxon>Penicillium</taxon>
    </lineage>
</organism>
<name>A0A1V6R2W4_9EURO</name>
<protein>
    <submittedName>
        <fullName evidence="2">Uncharacterized protein</fullName>
    </submittedName>
</protein>
<sequence length="367" mass="41903">MTEQVITTSLRKGRGWNEKIFREVWGQESHLIRIRGGPACLGIVTTQKAAPNPITGIEEANDPLEHADGLPAGRRKSLTANIYKGGAASMGSLPGQHPVTYHSNQFKEEQEEEPEYEANDETEEKSGESNQVSSQEARRDTNEGRSEQPDENLDLRTPRERYFEPLSSSSESDDDIYLISDEDEDRSHENEDSDDDESSDRSGTLRIFYDVTDSDEYEYPGRLQIQNRPVGQHVARPVRDFGLHSTGEECLDLERVPLGLQFWDSMTLNLEGGPGKYMRFDAYARYGFLLWEEWRMIEFGLWSNKPIEDMSVMWSSRLVGALPSSPNPQHHSNSLQHHLAFFQTQWNYLPQNRRSILPTSLELGNSY</sequence>
<feature type="region of interest" description="Disordered" evidence="1">
    <location>
        <begin position="89"/>
        <end position="205"/>
    </location>
</feature>
<evidence type="ECO:0000313" key="3">
    <source>
        <dbReference type="Proteomes" id="UP000191518"/>
    </source>
</evidence>
<feature type="compositionally biased region" description="Basic and acidic residues" evidence="1">
    <location>
        <begin position="136"/>
        <end position="163"/>
    </location>
</feature>
<proteinExistence type="predicted"/>
<dbReference type="EMBL" id="MDYP01000101">
    <property type="protein sequence ID" value="OQD95789.1"/>
    <property type="molecule type" value="Genomic_DNA"/>
</dbReference>
<evidence type="ECO:0000256" key="1">
    <source>
        <dbReference type="SAM" id="MobiDB-lite"/>
    </source>
</evidence>
<dbReference type="AlphaFoldDB" id="A0A1V6R2W4"/>
<evidence type="ECO:0000313" key="2">
    <source>
        <dbReference type="EMBL" id="OQD95789.1"/>
    </source>
</evidence>
<dbReference type="STRING" id="29845.A0A1V6R2W4"/>
<accession>A0A1V6R2W4</accession>
<reference evidence="3" key="1">
    <citation type="journal article" date="2017" name="Nat. Microbiol.">
        <title>Global analysis of biosynthetic gene clusters reveals vast potential of secondary metabolite production in Penicillium species.</title>
        <authorList>
            <person name="Nielsen J.C."/>
            <person name="Grijseels S."/>
            <person name="Prigent S."/>
            <person name="Ji B."/>
            <person name="Dainat J."/>
            <person name="Nielsen K.F."/>
            <person name="Frisvad J.C."/>
            <person name="Workman M."/>
            <person name="Nielsen J."/>
        </authorList>
    </citation>
    <scope>NUCLEOTIDE SEQUENCE [LARGE SCALE GENOMIC DNA]</scope>
    <source>
        <strain evidence="3">IBT 29486</strain>
    </source>
</reference>
<gene>
    <name evidence="2" type="ORF">PENVUL_c101G04567</name>
</gene>
<comment type="caution">
    <text evidence="2">The sequence shown here is derived from an EMBL/GenBank/DDBJ whole genome shotgun (WGS) entry which is preliminary data.</text>
</comment>
<dbReference type="Proteomes" id="UP000191518">
    <property type="component" value="Unassembled WGS sequence"/>
</dbReference>
<feature type="compositionally biased region" description="Acidic residues" evidence="1">
    <location>
        <begin position="109"/>
        <end position="123"/>
    </location>
</feature>